<dbReference type="InterPro" id="IPR020631">
    <property type="entry name" value="THF_DH/CycHdrlase_NAD-bd_dom"/>
</dbReference>
<evidence type="ECO:0000256" key="10">
    <source>
        <dbReference type="ARBA" id="ARBA00023167"/>
    </source>
</evidence>
<evidence type="ECO:0000256" key="12">
    <source>
        <dbReference type="HAMAP-Rule" id="MF_01576"/>
    </source>
</evidence>
<keyword evidence="9 12" id="KW-0368">Histidine biosynthesis</keyword>
<comment type="pathway">
    <text evidence="1 12">One-carbon metabolism; tetrahydrofolate interconversion.</text>
</comment>
<evidence type="ECO:0000256" key="5">
    <source>
        <dbReference type="ARBA" id="ARBA00022755"/>
    </source>
</evidence>
<reference evidence="15 16" key="1">
    <citation type="submission" date="2019-07" db="EMBL/GenBank/DDBJ databases">
        <title>Genomic Encyclopedia of Type Strains, Phase I: the one thousand microbial genomes (KMG-I) project.</title>
        <authorList>
            <person name="Kyrpides N."/>
        </authorList>
    </citation>
    <scope>NUCLEOTIDE SEQUENCE [LARGE SCALE GENOMIC DNA]</scope>
    <source>
        <strain evidence="15 16">DSM 13558</strain>
    </source>
</reference>
<dbReference type="EC" id="1.5.1.5" evidence="12"/>
<dbReference type="PANTHER" id="PTHR48099:SF5">
    <property type="entry name" value="C-1-TETRAHYDROFOLATE SYNTHASE, CYTOPLASMIC"/>
    <property type="match status" value="1"/>
</dbReference>
<keyword evidence="4 12" id="KW-0028">Amino-acid biosynthesis</keyword>
<dbReference type="FunFam" id="3.40.50.720:FF:000094">
    <property type="entry name" value="Bifunctional protein FolD"/>
    <property type="match status" value="1"/>
</dbReference>
<organism evidence="15 16">
    <name type="scientific">Sedimentibacter saalensis</name>
    <dbReference type="NCBI Taxonomy" id="130788"/>
    <lineage>
        <taxon>Bacteria</taxon>
        <taxon>Bacillati</taxon>
        <taxon>Bacillota</taxon>
        <taxon>Tissierellia</taxon>
        <taxon>Sedimentibacter</taxon>
    </lineage>
</organism>
<keyword evidence="6 12" id="KW-0378">Hydrolase</keyword>
<evidence type="ECO:0000256" key="3">
    <source>
        <dbReference type="ARBA" id="ARBA00022563"/>
    </source>
</evidence>
<dbReference type="GO" id="GO:0009086">
    <property type="term" value="P:methionine biosynthetic process"/>
    <property type="evidence" value="ECO:0007669"/>
    <property type="project" value="UniProtKB-KW"/>
</dbReference>
<dbReference type="PRINTS" id="PR00085">
    <property type="entry name" value="THFDHDRGNASE"/>
</dbReference>
<dbReference type="GO" id="GO:0004488">
    <property type="term" value="F:methylenetetrahydrofolate dehydrogenase (NADP+) activity"/>
    <property type="evidence" value="ECO:0007669"/>
    <property type="project" value="UniProtKB-UniRule"/>
</dbReference>
<dbReference type="Gene3D" id="3.40.50.720">
    <property type="entry name" value="NAD(P)-binding Rossmann-like Domain"/>
    <property type="match status" value="1"/>
</dbReference>
<dbReference type="SUPFAM" id="SSF53223">
    <property type="entry name" value="Aminoacid dehydrogenase-like, N-terminal domain"/>
    <property type="match status" value="1"/>
</dbReference>
<dbReference type="FunFam" id="3.40.50.10860:FF:000005">
    <property type="entry name" value="C-1-tetrahydrofolate synthase, cytoplasmic, putative"/>
    <property type="match status" value="1"/>
</dbReference>
<dbReference type="SUPFAM" id="SSF51735">
    <property type="entry name" value="NAD(P)-binding Rossmann-fold domains"/>
    <property type="match status" value="1"/>
</dbReference>
<dbReference type="GO" id="GO:0000105">
    <property type="term" value="P:L-histidine biosynthetic process"/>
    <property type="evidence" value="ECO:0007669"/>
    <property type="project" value="UniProtKB-KW"/>
</dbReference>
<comment type="caution">
    <text evidence="15">The sequence shown here is derived from an EMBL/GenBank/DDBJ whole genome shotgun (WGS) entry which is preliminary data.</text>
</comment>
<comment type="caution">
    <text evidence="12">Lacks conserved residue(s) required for the propagation of feature annotation.</text>
</comment>
<evidence type="ECO:0000259" key="13">
    <source>
        <dbReference type="Pfam" id="PF00763"/>
    </source>
</evidence>
<dbReference type="Proteomes" id="UP000315343">
    <property type="component" value="Unassembled WGS sequence"/>
</dbReference>
<dbReference type="Gene3D" id="3.40.50.10860">
    <property type="entry name" value="Leucine Dehydrogenase, chain A, domain 1"/>
    <property type="match status" value="1"/>
</dbReference>
<accession>A0A562J5F6</accession>
<comment type="function">
    <text evidence="12">Catalyzes the oxidation of 5,10-methylenetetrahydrofolate to 5,10-methenyltetrahydrofolate and then the hydrolysis of 5,10-methenyltetrahydrofolate to 10-formyltetrahydrofolate.</text>
</comment>
<evidence type="ECO:0000313" key="16">
    <source>
        <dbReference type="Proteomes" id="UP000315343"/>
    </source>
</evidence>
<dbReference type="AlphaFoldDB" id="A0A562J5F6"/>
<dbReference type="GO" id="GO:0005829">
    <property type="term" value="C:cytosol"/>
    <property type="evidence" value="ECO:0007669"/>
    <property type="project" value="TreeGrafter"/>
</dbReference>
<comment type="similarity">
    <text evidence="12">Belongs to the tetrahydrofolate dehydrogenase/cyclohydrolase family.</text>
</comment>
<sequence>MGLLAKGKPVADKITEEVKKEVEQFKGKNIFPKLKIVRVGEREDDLSYERAAVKRMNSCKIECEVLELSADISQDDFAQELKKVDGDETVHGILLFRPLPKQINENDVKFIISPEKDIDCFNPINVAKVLEGDETGFPPCTPTAAIEILKHYNVPLKGKNAVVLGRSMVVGKPAAMLLLKENASVTICHSKTENLPDVAAKADILIAAIGKSNMVTSDFVKEGAAVIDVGINVDSQGNMTGDVNTTDCIEKCGLITPVPAGVGSVTTAVLAKHVVKACRQINNNIE</sequence>
<dbReference type="EC" id="3.5.4.9" evidence="12"/>
<evidence type="ECO:0000256" key="8">
    <source>
        <dbReference type="ARBA" id="ARBA00023002"/>
    </source>
</evidence>
<keyword evidence="7 12" id="KW-0521">NADP</keyword>
<evidence type="ECO:0000256" key="6">
    <source>
        <dbReference type="ARBA" id="ARBA00022801"/>
    </source>
</evidence>
<name>A0A562J5F6_9FIRM</name>
<comment type="catalytic activity">
    <reaction evidence="12">
        <text>(6R)-5,10-methenyltetrahydrofolate + H2O = (6R)-10-formyltetrahydrofolate + H(+)</text>
        <dbReference type="Rhea" id="RHEA:23700"/>
        <dbReference type="ChEBI" id="CHEBI:15377"/>
        <dbReference type="ChEBI" id="CHEBI:15378"/>
        <dbReference type="ChEBI" id="CHEBI:57455"/>
        <dbReference type="ChEBI" id="CHEBI:195366"/>
        <dbReference type="EC" id="3.5.4.9"/>
    </reaction>
</comment>
<feature type="domain" description="Tetrahydrofolate dehydrogenase/cyclohydrolase catalytic" evidence="13">
    <location>
        <begin position="6"/>
        <end position="119"/>
    </location>
</feature>
<evidence type="ECO:0000256" key="4">
    <source>
        <dbReference type="ARBA" id="ARBA00022605"/>
    </source>
</evidence>
<dbReference type="OrthoDB" id="9803580at2"/>
<keyword evidence="10 12" id="KW-0486">Methionine biosynthesis</keyword>
<dbReference type="GO" id="GO:0006164">
    <property type="term" value="P:purine nucleotide biosynthetic process"/>
    <property type="evidence" value="ECO:0007669"/>
    <property type="project" value="UniProtKB-KW"/>
</dbReference>
<comment type="subunit">
    <text evidence="2 12">Homodimer.</text>
</comment>
<dbReference type="InterPro" id="IPR020630">
    <property type="entry name" value="THF_DH/CycHdrlase_cat_dom"/>
</dbReference>
<dbReference type="UniPathway" id="UPA00193"/>
<evidence type="ECO:0000259" key="14">
    <source>
        <dbReference type="Pfam" id="PF02882"/>
    </source>
</evidence>
<dbReference type="InterPro" id="IPR000672">
    <property type="entry name" value="THF_DH/CycHdrlase"/>
</dbReference>
<evidence type="ECO:0000256" key="9">
    <source>
        <dbReference type="ARBA" id="ARBA00023102"/>
    </source>
</evidence>
<keyword evidence="3 12" id="KW-0554">One-carbon metabolism</keyword>
<evidence type="ECO:0000256" key="1">
    <source>
        <dbReference type="ARBA" id="ARBA00004777"/>
    </source>
</evidence>
<evidence type="ECO:0000256" key="7">
    <source>
        <dbReference type="ARBA" id="ARBA00022857"/>
    </source>
</evidence>
<feature type="binding site" evidence="12">
    <location>
        <begin position="165"/>
        <end position="167"/>
    </location>
    <ligand>
        <name>NADP(+)</name>
        <dbReference type="ChEBI" id="CHEBI:58349"/>
    </ligand>
</feature>
<keyword evidence="11 12" id="KW-0511">Multifunctional enzyme</keyword>
<feature type="domain" description="Tetrahydrofolate dehydrogenase/cyclohydrolase NAD(P)-binding" evidence="14">
    <location>
        <begin position="139"/>
        <end position="280"/>
    </location>
</feature>
<gene>
    <name evidence="12" type="primary">folD</name>
    <name evidence="15" type="ORF">LY60_02869</name>
</gene>
<dbReference type="InterPro" id="IPR046346">
    <property type="entry name" value="Aminoacid_DH-like_N_sf"/>
</dbReference>
<dbReference type="EMBL" id="VLKH01000009">
    <property type="protein sequence ID" value="TWH78410.1"/>
    <property type="molecule type" value="Genomic_DNA"/>
</dbReference>
<dbReference type="RefSeq" id="WP_145085074.1">
    <property type="nucleotide sequence ID" value="NZ_VLKH01000009.1"/>
</dbReference>
<evidence type="ECO:0000313" key="15">
    <source>
        <dbReference type="EMBL" id="TWH78410.1"/>
    </source>
</evidence>
<protein>
    <recommendedName>
        <fullName evidence="12">Bifunctional protein FolD</fullName>
    </recommendedName>
    <domain>
        <recommendedName>
            <fullName evidence="12">Methylenetetrahydrofolate dehydrogenase</fullName>
            <ecNumber evidence="12">1.5.1.5</ecNumber>
        </recommendedName>
    </domain>
    <domain>
        <recommendedName>
            <fullName evidence="12">Methenyltetrahydrofolate cyclohydrolase</fullName>
            <ecNumber evidence="12">3.5.4.9</ecNumber>
        </recommendedName>
    </domain>
</protein>
<keyword evidence="16" id="KW-1185">Reference proteome</keyword>
<evidence type="ECO:0000256" key="11">
    <source>
        <dbReference type="ARBA" id="ARBA00023268"/>
    </source>
</evidence>
<dbReference type="GO" id="GO:0035999">
    <property type="term" value="P:tetrahydrofolate interconversion"/>
    <property type="evidence" value="ECO:0007669"/>
    <property type="project" value="UniProtKB-UniRule"/>
</dbReference>
<dbReference type="Pfam" id="PF02882">
    <property type="entry name" value="THF_DHG_CYH_C"/>
    <property type="match status" value="1"/>
</dbReference>
<dbReference type="Pfam" id="PF00763">
    <property type="entry name" value="THF_DHG_CYH"/>
    <property type="match status" value="1"/>
</dbReference>
<proteinExistence type="inferred from homology"/>
<keyword evidence="5 12" id="KW-0658">Purine biosynthesis</keyword>
<feature type="binding site" evidence="12">
    <location>
        <position position="231"/>
    </location>
    <ligand>
        <name>NADP(+)</name>
        <dbReference type="ChEBI" id="CHEBI:58349"/>
    </ligand>
</feature>
<dbReference type="PANTHER" id="PTHR48099">
    <property type="entry name" value="C-1-TETRAHYDROFOLATE SYNTHASE, CYTOPLASMIC-RELATED"/>
    <property type="match status" value="1"/>
</dbReference>
<dbReference type="CDD" id="cd01080">
    <property type="entry name" value="NAD_bind_m-THF_DH_Cyclohyd"/>
    <property type="match status" value="1"/>
</dbReference>
<dbReference type="GO" id="GO:0004477">
    <property type="term" value="F:methenyltetrahydrofolate cyclohydrolase activity"/>
    <property type="evidence" value="ECO:0007669"/>
    <property type="project" value="UniProtKB-UniRule"/>
</dbReference>
<dbReference type="InterPro" id="IPR036291">
    <property type="entry name" value="NAD(P)-bd_dom_sf"/>
</dbReference>
<comment type="catalytic activity">
    <reaction evidence="12">
        <text>(6R)-5,10-methylene-5,6,7,8-tetrahydrofolate + NADP(+) = (6R)-5,10-methenyltetrahydrofolate + NADPH</text>
        <dbReference type="Rhea" id="RHEA:22812"/>
        <dbReference type="ChEBI" id="CHEBI:15636"/>
        <dbReference type="ChEBI" id="CHEBI:57455"/>
        <dbReference type="ChEBI" id="CHEBI:57783"/>
        <dbReference type="ChEBI" id="CHEBI:58349"/>
        <dbReference type="EC" id="1.5.1.5"/>
    </reaction>
</comment>
<dbReference type="HAMAP" id="MF_01576">
    <property type="entry name" value="THF_DHG_CYH"/>
    <property type="match status" value="1"/>
</dbReference>
<evidence type="ECO:0000256" key="2">
    <source>
        <dbReference type="ARBA" id="ARBA00011738"/>
    </source>
</evidence>
<keyword evidence="8 12" id="KW-0560">Oxidoreductase</keyword>